<evidence type="ECO:0000313" key="2">
    <source>
        <dbReference type="EMBL" id="CDS07496.1"/>
    </source>
</evidence>
<protein>
    <submittedName>
        <fullName evidence="2">Uncharacterized protein</fullName>
    </submittedName>
</protein>
<keyword evidence="1" id="KW-0175">Coiled coil</keyword>
<feature type="coiled-coil region" evidence="1">
    <location>
        <begin position="5"/>
        <end position="32"/>
    </location>
</feature>
<proteinExistence type="predicted"/>
<dbReference type="AlphaFoldDB" id="A0A077WIE6"/>
<reference evidence="2" key="1">
    <citation type="journal article" date="2014" name="Genome Announc.">
        <title>De novo whole-genome sequence and genome annotation of Lichtheimia ramosa.</title>
        <authorList>
            <person name="Linde J."/>
            <person name="Schwartze V."/>
            <person name="Binder U."/>
            <person name="Lass-Florl C."/>
            <person name="Voigt K."/>
            <person name="Horn F."/>
        </authorList>
    </citation>
    <scope>NUCLEOTIDE SEQUENCE</scope>
    <source>
        <strain evidence="2">JMRC FSU:6197</strain>
    </source>
</reference>
<name>A0A077WIE6_9FUNG</name>
<gene>
    <name evidence="2" type="ORF">LRAMOSA01445</name>
</gene>
<organism evidence="2">
    <name type="scientific">Lichtheimia ramosa</name>
    <dbReference type="NCBI Taxonomy" id="688394"/>
    <lineage>
        <taxon>Eukaryota</taxon>
        <taxon>Fungi</taxon>
        <taxon>Fungi incertae sedis</taxon>
        <taxon>Mucoromycota</taxon>
        <taxon>Mucoromycotina</taxon>
        <taxon>Mucoromycetes</taxon>
        <taxon>Mucorales</taxon>
        <taxon>Lichtheimiaceae</taxon>
        <taxon>Lichtheimia</taxon>
    </lineage>
</organism>
<evidence type="ECO:0000256" key="1">
    <source>
        <dbReference type="SAM" id="Coils"/>
    </source>
</evidence>
<accession>A0A077WIE6</accession>
<dbReference type="EMBL" id="LK023324">
    <property type="protein sequence ID" value="CDS07496.1"/>
    <property type="molecule type" value="Genomic_DNA"/>
</dbReference>
<sequence>MQRVLRRTRRRKQQLQTRLEKLDQQHLQHQVEAAFKNIATRFDSILKRFGYKHDHIITVQLCFFLLAQADPVAKINAARVVREILRRVKGPISEHFAQVEALEHQQHHSQFPQSLLDDQGWKTLCTIVNIRLSVFPLLAPFQFD</sequence>